<comment type="caution">
    <text evidence="1">The sequence shown here is derived from an EMBL/GenBank/DDBJ whole genome shotgun (WGS) entry which is preliminary data.</text>
</comment>
<gene>
    <name evidence="1" type="ORF">SAMN06265222_11843</name>
</gene>
<evidence type="ECO:0000313" key="2">
    <source>
        <dbReference type="Proteomes" id="UP001158067"/>
    </source>
</evidence>
<sequence>MRTSGRLVLCQDPIFELTESLDFGNQSKNQLNSDEPSYGLTRRVDSGNALVSYPHSNVSSLCSPVWVLSDLA</sequence>
<accession>A0ABY1QM85</accession>
<organism evidence="1 2">
    <name type="scientific">Neorhodopirellula lusitana</name>
    <dbReference type="NCBI Taxonomy" id="445327"/>
    <lineage>
        <taxon>Bacteria</taxon>
        <taxon>Pseudomonadati</taxon>
        <taxon>Planctomycetota</taxon>
        <taxon>Planctomycetia</taxon>
        <taxon>Pirellulales</taxon>
        <taxon>Pirellulaceae</taxon>
        <taxon>Neorhodopirellula</taxon>
    </lineage>
</organism>
<keyword evidence="2" id="KW-1185">Reference proteome</keyword>
<name>A0ABY1QM85_9BACT</name>
<evidence type="ECO:0000313" key="1">
    <source>
        <dbReference type="EMBL" id="SMP74804.1"/>
    </source>
</evidence>
<dbReference type="EMBL" id="FXUG01000018">
    <property type="protein sequence ID" value="SMP74804.1"/>
    <property type="molecule type" value="Genomic_DNA"/>
</dbReference>
<reference evidence="1 2" key="1">
    <citation type="submission" date="2017-05" db="EMBL/GenBank/DDBJ databases">
        <authorList>
            <person name="Varghese N."/>
            <person name="Submissions S."/>
        </authorList>
    </citation>
    <scope>NUCLEOTIDE SEQUENCE [LARGE SCALE GENOMIC DNA]</scope>
    <source>
        <strain evidence="1 2">DSM 25457</strain>
    </source>
</reference>
<dbReference type="Proteomes" id="UP001158067">
    <property type="component" value="Unassembled WGS sequence"/>
</dbReference>
<protein>
    <submittedName>
        <fullName evidence="1">Uncharacterized protein</fullName>
    </submittedName>
</protein>
<proteinExistence type="predicted"/>